<dbReference type="Proteomes" id="UP000323597">
    <property type="component" value="Chromosome D13"/>
</dbReference>
<dbReference type="EMBL" id="CM017661">
    <property type="protein sequence ID" value="TYI47068.1"/>
    <property type="molecule type" value="Genomic_DNA"/>
</dbReference>
<sequence>MLLLIKSFSTLSSTTLSFQPFLSVSRFKRPTTCCRWCHQWLISVNQGGSEPLLSYSVGWMIEDAWLYLVLHCFSLSL</sequence>
<dbReference type="AlphaFoldDB" id="A0A5D2S3Z7"/>
<protein>
    <submittedName>
        <fullName evidence="1">Uncharacterized protein</fullName>
    </submittedName>
</protein>
<reference evidence="1 2" key="1">
    <citation type="submission" date="2019-07" db="EMBL/GenBank/DDBJ databases">
        <title>WGS assembly of Gossypium mustelinum.</title>
        <authorList>
            <person name="Chen Z.J."/>
            <person name="Sreedasyam A."/>
            <person name="Ando A."/>
            <person name="Song Q."/>
            <person name="De L."/>
            <person name="Hulse-Kemp A."/>
            <person name="Ding M."/>
            <person name="Ye W."/>
            <person name="Kirkbride R."/>
            <person name="Jenkins J."/>
            <person name="Plott C."/>
            <person name="Lovell J."/>
            <person name="Lin Y.-M."/>
            <person name="Vaughn R."/>
            <person name="Liu B."/>
            <person name="Li W."/>
            <person name="Simpson S."/>
            <person name="Scheffler B."/>
            <person name="Saski C."/>
            <person name="Grover C."/>
            <person name="Hu G."/>
            <person name="Conover J."/>
            <person name="Carlson J."/>
            <person name="Shu S."/>
            <person name="Boston L."/>
            <person name="Williams M."/>
            <person name="Peterson D."/>
            <person name="Mcgee K."/>
            <person name="Jones D."/>
            <person name="Wendel J."/>
            <person name="Stelly D."/>
            <person name="Grimwood J."/>
            <person name="Schmutz J."/>
        </authorList>
    </citation>
    <scope>NUCLEOTIDE SEQUENCE [LARGE SCALE GENOMIC DNA]</scope>
    <source>
        <strain evidence="1">1408120.09</strain>
    </source>
</reference>
<organism evidence="1 2">
    <name type="scientific">Gossypium mustelinum</name>
    <name type="common">Cotton</name>
    <name type="synonym">Gossypium caicoense</name>
    <dbReference type="NCBI Taxonomy" id="34275"/>
    <lineage>
        <taxon>Eukaryota</taxon>
        <taxon>Viridiplantae</taxon>
        <taxon>Streptophyta</taxon>
        <taxon>Embryophyta</taxon>
        <taxon>Tracheophyta</taxon>
        <taxon>Spermatophyta</taxon>
        <taxon>Magnoliopsida</taxon>
        <taxon>eudicotyledons</taxon>
        <taxon>Gunneridae</taxon>
        <taxon>Pentapetalae</taxon>
        <taxon>rosids</taxon>
        <taxon>malvids</taxon>
        <taxon>Malvales</taxon>
        <taxon>Malvaceae</taxon>
        <taxon>Malvoideae</taxon>
        <taxon>Gossypium</taxon>
    </lineage>
</organism>
<keyword evidence="2" id="KW-1185">Reference proteome</keyword>
<proteinExistence type="predicted"/>
<evidence type="ECO:0000313" key="2">
    <source>
        <dbReference type="Proteomes" id="UP000323597"/>
    </source>
</evidence>
<accession>A0A5D2S3Z7</accession>
<gene>
    <name evidence="1" type="ORF">E1A91_D13G147400v1</name>
</gene>
<evidence type="ECO:0000313" key="1">
    <source>
        <dbReference type="EMBL" id="TYI47068.1"/>
    </source>
</evidence>
<name>A0A5D2S3Z7_GOSMU</name>